<keyword evidence="2" id="KW-0863">Zinc-finger</keyword>
<dbReference type="SUPFAM" id="SSF57716">
    <property type="entry name" value="Glucocorticoid receptor-like (DNA-binding domain)"/>
    <property type="match status" value="1"/>
</dbReference>
<evidence type="ECO:0000256" key="6">
    <source>
        <dbReference type="ARBA" id="ARBA00023163"/>
    </source>
</evidence>
<feature type="compositionally biased region" description="Basic and acidic residues" evidence="9">
    <location>
        <begin position="47"/>
        <end position="74"/>
    </location>
</feature>
<dbReference type="Pfam" id="PF00104">
    <property type="entry name" value="Hormone_recep"/>
    <property type="match status" value="1"/>
</dbReference>
<keyword evidence="5" id="KW-0238">DNA-binding</keyword>
<evidence type="ECO:0000256" key="3">
    <source>
        <dbReference type="ARBA" id="ARBA00022833"/>
    </source>
</evidence>
<keyword evidence="13" id="KW-1185">Reference proteome</keyword>
<feature type="region of interest" description="Disordered" evidence="9">
    <location>
        <begin position="24"/>
        <end position="95"/>
    </location>
</feature>
<gene>
    <name evidence="12" type="primary">ESRRG</name>
    <name evidence="12" type="ORF">BLAG_LOCUS23422</name>
</gene>
<feature type="region of interest" description="Disordered" evidence="9">
    <location>
        <begin position="816"/>
        <end position="854"/>
    </location>
</feature>
<dbReference type="InterPro" id="IPR001628">
    <property type="entry name" value="Znf_hrmn_rcpt"/>
</dbReference>
<dbReference type="Proteomes" id="UP000838412">
    <property type="component" value="Chromosome 8"/>
</dbReference>
<dbReference type="InterPro" id="IPR000536">
    <property type="entry name" value="Nucl_hrmn_rcpt_lig-bd"/>
</dbReference>
<reference evidence="12" key="1">
    <citation type="submission" date="2022-01" db="EMBL/GenBank/DDBJ databases">
        <authorList>
            <person name="Braso-Vives M."/>
        </authorList>
    </citation>
    <scope>NUCLEOTIDE SEQUENCE</scope>
</reference>
<dbReference type="PROSITE" id="PS00031">
    <property type="entry name" value="NUCLEAR_REC_DBD_1"/>
    <property type="match status" value="1"/>
</dbReference>
<feature type="region of interest" description="Disordered" evidence="9">
    <location>
        <begin position="251"/>
        <end position="315"/>
    </location>
</feature>
<dbReference type="InterPro" id="IPR035500">
    <property type="entry name" value="NHR-like_dom_sf"/>
</dbReference>
<dbReference type="AlphaFoldDB" id="A0A8K0AAZ8"/>
<dbReference type="SUPFAM" id="SSF48508">
    <property type="entry name" value="Nuclear receptor ligand-binding domain"/>
    <property type="match status" value="1"/>
</dbReference>
<keyword evidence="4" id="KW-0805">Transcription regulation</keyword>
<sequence length="1267" mass="141194">MYSLIASYRTMLGVEAEVVPHARHGQQGVTGDGGDDDIPAVSGARGDAWHHADNSRENIYPKKLQERGRSEHRAHWTTSRLRRAGSEEYRSTGTKGPGLAVASLNGCSIGNLTNSTKGVTEPFTARHKAQSTTKVAQEELCGNEVGSIGREKSAVEVITSKVRENDEVRPLRTKSAVDKVLNGHLQDPKSIPNGEIQPDQRGGQLTHYQRADRFAEQGLPVKRKATSLVPPGNDNFDHCCPPKKRYTSSLARGHAVSAVPQEVAHSGQHTVSPVSNSSLVQTGIGQFSSPPSKDTSCQRSQNETSRTQTVNSSVREVLNSQTRTDKATGMEQLQPGGLVFTPFQPTIQIEVPAVLMFHPQQMPLSLPNCSQQVSGHPVITLNSGLTEGRPVTNGVPGNVPQMMLQNMPPRQEARLTQHAKPPLENVQPQILSFEIPIEGNQINGINPHGQVTSIPNSMTASYQMTTATGQNTIAAAERMIMTQTGQHQEKQACEPVRYKDDRPALTCTTTEAGTSSQGRGQLRLNGTTVNREGQHNLRYGSYNPGETPLPLQQRHYHPQHNVCQVIGTQAIGNNSDMPTRKRFRQEDGEAATPRGRNEGQGPVKYRSAPNLLSTTTNMVPSYDTSSVDGRSVSEANQDVSRLVTTMLDPTYTERSRSAEVTQQHPPFMITANELNGMFQCPEFDIHSVMLETHVTKQQPVQNKKHSSMMPNNARFSSRLERLQSENSPMGPRSLQHQFLEPNVVGRQLTTEVVGRPQSCEAIPKQPQLHWAITARRQEIPGQNASPSIQMHHLPSQTSSNTNTSDLYRLLNVPRQNQDHGQVPNLFPSSTATSTRTGSLSTTPQSTPRASPELQPGLQEAEANGGIHRLLLPRMGPREQVREKLCVVCRDQASGLHYGAMACEGCKGFFKRTVQNRRLYACVRGNYRCEVMMEKRNLCQGCRLRRCMRKGMMIAAVREDRVPGGRLKRKRREWLNKKQGVTKEQPVSPEAETGHDVDNQEGTMTGNDGLTSHPVASNSRLVQELLACEETELNFKNDGEATEHAHILCDLEDGRCHTAHAIQNLGNYLVARLVRWLKKFPFQDQFEQLDLSRLLSNKWMELTLMDSIVQPRLFPRQQDDVTEMPRMTLMQRIYHNELRLQKYLATLQGSTINNNIRDSGERRRQTDELTDILERLHHVTTTLRKLRMSREEYVILKAMVLLNQDGPLETMPVLYQLLDELCVTENCRADPSRLGSLLVRLPELTTAAIIVKEEDGRLPFFLDALLCR</sequence>
<dbReference type="GO" id="GO:0008270">
    <property type="term" value="F:zinc ion binding"/>
    <property type="evidence" value="ECO:0007669"/>
    <property type="project" value="UniProtKB-KW"/>
</dbReference>
<evidence type="ECO:0000313" key="12">
    <source>
        <dbReference type="EMBL" id="CAH1271368.1"/>
    </source>
</evidence>
<keyword evidence="3" id="KW-0862">Zinc</keyword>
<evidence type="ECO:0000256" key="7">
    <source>
        <dbReference type="ARBA" id="ARBA00023170"/>
    </source>
</evidence>
<evidence type="ECO:0000256" key="4">
    <source>
        <dbReference type="ARBA" id="ARBA00023015"/>
    </source>
</evidence>
<feature type="region of interest" description="Disordered" evidence="9">
    <location>
        <begin position="184"/>
        <end position="205"/>
    </location>
</feature>
<accession>A0A8K0AAZ8</accession>
<evidence type="ECO:0000259" key="10">
    <source>
        <dbReference type="PROSITE" id="PS51030"/>
    </source>
</evidence>
<evidence type="ECO:0000256" key="8">
    <source>
        <dbReference type="ARBA" id="ARBA00023242"/>
    </source>
</evidence>
<dbReference type="InterPro" id="IPR013088">
    <property type="entry name" value="Znf_NHR/GATA"/>
</dbReference>
<evidence type="ECO:0000256" key="5">
    <source>
        <dbReference type="ARBA" id="ARBA00023125"/>
    </source>
</evidence>
<keyword evidence="7" id="KW-0675">Receptor</keyword>
<feature type="compositionally biased region" description="Polar residues" evidence="9">
    <location>
        <begin position="826"/>
        <end position="848"/>
    </location>
</feature>
<protein>
    <submittedName>
        <fullName evidence="12">ESRRG protein</fullName>
    </submittedName>
</protein>
<feature type="compositionally biased region" description="Polar residues" evidence="9">
    <location>
        <begin position="610"/>
        <end position="634"/>
    </location>
</feature>
<dbReference type="PANTHER" id="PTHR48092">
    <property type="entry name" value="KNIRPS-RELATED PROTEIN-RELATED"/>
    <property type="match status" value="1"/>
</dbReference>
<dbReference type="EMBL" id="OV696693">
    <property type="protein sequence ID" value="CAH1271368.1"/>
    <property type="molecule type" value="Genomic_DNA"/>
</dbReference>
<evidence type="ECO:0000256" key="9">
    <source>
        <dbReference type="SAM" id="MobiDB-lite"/>
    </source>
</evidence>
<dbReference type="Pfam" id="PF00105">
    <property type="entry name" value="zf-C4"/>
    <property type="match status" value="1"/>
</dbReference>
<keyword evidence="6" id="KW-0804">Transcription</keyword>
<dbReference type="SMART" id="SM00430">
    <property type="entry name" value="HOLI"/>
    <property type="match status" value="1"/>
</dbReference>
<feature type="region of interest" description="Disordered" evidence="9">
    <location>
        <begin position="571"/>
        <end position="634"/>
    </location>
</feature>
<keyword evidence="1" id="KW-0479">Metal-binding</keyword>
<evidence type="ECO:0000259" key="11">
    <source>
        <dbReference type="PROSITE" id="PS51843"/>
    </source>
</evidence>
<feature type="region of interest" description="Disordered" evidence="9">
    <location>
        <begin position="973"/>
        <end position="1012"/>
    </location>
</feature>
<evidence type="ECO:0000313" key="13">
    <source>
        <dbReference type="Proteomes" id="UP000838412"/>
    </source>
</evidence>
<evidence type="ECO:0000256" key="1">
    <source>
        <dbReference type="ARBA" id="ARBA00022723"/>
    </source>
</evidence>
<feature type="region of interest" description="Disordered" evidence="9">
    <location>
        <begin position="784"/>
        <end position="803"/>
    </location>
</feature>
<dbReference type="PROSITE" id="PS51030">
    <property type="entry name" value="NUCLEAR_REC_DBD_2"/>
    <property type="match status" value="1"/>
</dbReference>
<keyword evidence="8" id="KW-0539">Nucleus</keyword>
<dbReference type="SMART" id="SM00399">
    <property type="entry name" value="ZnF_C4"/>
    <property type="match status" value="1"/>
</dbReference>
<evidence type="ECO:0000256" key="2">
    <source>
        <dbReference type="ARBA" id="ARBA00022771"/>
    </source>
</evidence>
<feature type="domain" description="Nuclear receptor" evidence="10">
    <location>
        <begin position="882"/>
        <end position="958"/>
    </location>
</feature>
<feature type="domain" description="NR LBD" evidence="11">
    <location>
        <begin position="1016"/>
        <end position="1267"/>
    </location>
</feature>
<proteinExistence type="predicted"/>
<dbReference type="PRINTS" id="PR00047">
    <property type="entry name" value="STROIDFINGER"/>
</dbReference>
<dbReference type="InterPro" id="IPR050200">
    <property type="entry name" value="Nuclear_hormone_rcpt_NR3"/>
</dbReference>
<dbReference type="GO" id="GO:0003700">
    <property type="term" value="F:DNA-binding transcription factor activity"/>
    <property type="evidence" value="ECO:0007669"/>
    <property type="project" value="InterPro"/>
</dbReference>
<dbReference type="Gene3D" id="1.10.565.10">
    <property type="entry name" value="Retinoid X Receptor"/>
    <property type="match status" value="1"/>
</dbReference>
<dbReference type="OrthoDB" id="10021709at2759"/>
<feature type="compositionally biased region" description="Polar residues" evidence="9">
    <location>
        <begin position="999"/>
        <end position="1012"/>
    </location>
</feature>
<dbReference type="PROSITE" id="PS51843">
    <property type="entry name" value="NR_LBD"/>
    <property type="match status" value="1"/>
</dbReference>
<dbReference type="GO" id="GO:0043565">
    <property type="term" value="F:sequence-specific DNA binding"/>
    <property type="evidence" value="ECO:0007669"/>
    <property type="project" value="InterPro"/>
</dbReference>
<dbReference type="Gene3D" id="3.30.50.10">
    <property type="entry name" value="Erythroid Transcription Factor GATA-1, subunit A"/>
    <property type="match status" value="1"/>
</dbReference>
<feature type="compositionally biased region" description="Polar residues" evidence="9">
    <location>
        <begin position="267"/>
        <end position="315"/>
    </location>
</feature>
<name>A0A8K0AAZ8_BRALA</name>
<organism evidence="12 13">
    <name type="scientific">Branchiostoma lanceolatum</name>
    <name type="common">Common lancelet</name>
    <name type="synonym">Amphioxus lanceolatum</name>
    <dbReference type="NCBI Taxonomy" id="7740"/>
    <lineage>
        <taxon>Eukaryota</taxon>
        <taxon>Metazoa</taxon>
        <taxon>Chordata</taxon>
        <taxon>Cephalochordata</taxon>
        <taxon>Leptocardii</taxon>
        <taxon>Amphioxiformes</taxon>
        <taxon>Branchiostomatidae</taxon>
        <taxon>Branchiostoma</taxon>
    </lineage>
</organism>